<protein>
    <submittedName>
        <fullName evidence="1">Uncharacterized protein</fullName>
    </submittedName>
</protein>
<dbReference type="AlphaFoldDB" id="E0QNG1"/>
<dbReference type="EMBL" id="AEET01000012">
    <property type="protein sequence ID" value="EFM46933.1"/>
    <property type="molecule type" value="Genomic_DNA"/>
</dbReference>
<gene>
    <name evidence="1" type="ORF">HMPREF0580_0425</name>
</gene>
<dbReference type="HOGENOM" id="CLU_3063550_0_0_11"/>
<evidence type="ECO:0000313" key="2">
    <source>
        <dbReference type="Proteomes" id="UP000003045"/>
    </source>
</evidence>
<comment type="caution">
    <text evidence="1">The sequence shown here is derived from an EMBL/GenBank/DDBJ whole genome shotgun (WGS) entry which is preliminary data.</text>
</comment>
<proteinExistence type="predicted"/>
<name>E0QNG1_9ACTO</name>
<organism evidence="1 2">
    <name type="scientific">Mobiluncus mulieris ATCC 35239</name>
    <dbReference type="NCBI Taxonomy" id="871571"/>
    <lineage>
        <taxon>Bacteria</taxon>
        <taxon>Bacillati</taxon>
        <taxon>Actinomycetota</taxon>
        <taxon>Actinomycetes</taxon>
        <taxon>Actinomycetales</taxon>
        <taxon>Actinomycetaceae</taxon>
        <taxon>Mobiluncus</taxon>
    </lineage>
</organism>
<sequence>MQVRYNVGALNPEILTGINKIYRPFNANQLPALVSRGDSITVVIEALLTSTIT</sequence>
<keyword evidence="2" id="KW-1185">Reference proteome</keyword>
<dbReference type="Proteomes" id="UP000003045">
    <property type="component" value="Unassembled WGS sequence"/>
</dbReference>
<evidence type="ECO:0000313" key="1">
    <source>
        <dbReference type="EMBL" id="EFM46933.1"/>
    </source>
</evidence>
<accession>E0QNG1</accession>
<reference evidence="1" key="1">
    <citation type="submission" date="2010-08" db="EMBL/GenBank/DDBJ databases">
        <authorList>
            <person name="Muzny D."/>
            <person name="Qin X."/>
            <person name="Deng J."/>
            <person name="Jiang H."/>
            <person name="Liu Y."/>
            <person name="Qu J."/>
            <person name="Song X.-Z."/>
            <person name="Zhang L."/>
            <person name="Thornton R."/>
            <person name="Coyle M."/>
            <person name="Francisco L."/>
            <person name="Jackson L."/>
            <person name="Javaid M."/>
            <person name="Korchina V."/>
            <person name="Kovar C."/>
            <person name="Mata R."/>
            <person name="Mathew T."/>
            <person name="Ngo R."/>
            <person name="Nguyen L."/>
            <person name="Nguyen N."/>
            <person name="Okwuonu G."/>
            <person name="Ongeri F."/>
            <person name="Pham C."/>
            <person name="Simmons D."/>
            <person name="Wilczek-Boney K."/>
            <person name="Hale W."/>
            <person name="Jakkamsetti A."/>
            <person name="Pham P."/>
            <person name="Ruth R."/>
            <person name="San Lucas F."/>
            <person name="Warren J."/>
            <person name="Zhang J."/>
            <person name="Zhao Z."/>
            <person name="Zhou C."/>
            <person name="Zhu D."/>
            <person name="Lee S."/>
            <person name="Bess C."/>
            <person name="Blankenburg K."/>
            <person name="Forbes L."/>
            <person name="Fu Q."/>
            <person name="Gubbala S."/>
            <person name="Hirani K."/>
            <person name="Jayaseelan J.C."/>
            <person name="Lara F."/>
            <person name="Munidasa M."/>
            <person name="Palculict T."/>
            <person name="Patil S."/>
            <person name="Pu L.-L."/>
            <person name="Saada N."/>
            <person name="Tang L."/>
            <person name="Weissenberger G."/>
            <person name="Zhu Y."/>
            <person name="Hemphill L."/>
            <person name="Shang Y."/>
            <person name="Youmans B."/>
            <person name="Ayvaz T."/>
            <person name="Ross M."/>
            <person name="Santibanez J."/>
            <person name="Aqrawi P."/>
            <person name="Gross S."/>
            <person name="Joshi V."/>
            <person name="Fowler G."/>
            <person name="Nazareth L."/>
            <person name="Reid J."/>
            <person name="Worley K."/>
            <person name="Petrosino J."/>
            <person name="Highlander S."/>
            <person name="Gibbs R."/>
        </authorList>
    </citation>
    <scope>NUCLEOTIDE SEQUENCE [LARGE SCALE GENOMIC DNA]</scope>
    <source>
        <strain evidence="1">ATCC 35239</strain>
    </source>
</reference>